<evidence type="ECO:0000313" key="2">
    <source>
        <dbReference type="EMBL" id="MPD00497.1"/>
    </source>
</evidence>
<dbReference type="AlphaFoldDB" id="A0A5B7K1T7"/>
<gene>
    <name evidence="2" type="ORF">E2C01_095972</name>
</gene>
<reference evidence="2 3" key="1">
    <citation type="submission" date="2019-05" db="EMBL/GenBank/DDBJ databases">
        <title>Another draft genome of Portunus trituberculatus and its Hox gene families provides insights of decapod evolution.</title>
        <authorList>
            <person name="Jeong J.-H."/>
            <person name="Song I."/>
            <person name="Kim S."/>
            <person name="Choi T."/>
            <person name="Kim D."/>
            <person name="Ryu S."/>
            <person name="Kim W."/>
        </authorList>
    </citation>
    <scope>NUCLEOTIDE SEQUENCE [LARGE SCALE GENOMIC DNA]</scope>
    <source>
        <tissue evidence="2">Muscle</tissue>
    </source>
</reference>
<keyword evidence="1" id="KW-0175">Coiled coil</keyword>
<keyword evidence="3" id="KW-1185">Reference proteome</keyword>
<name>A0A5B7K1T7_PORTR</name>
<feature type="coiled-coil region" evidence="1">
    <location>
        <begin position="19"/>
        <end position="46"/>
    </location>
</feature>
<sequence>MKKKNPNKFIREPEETELAKTIIKQIQDSTQELDQEVEEVIRLKEIMTRKEKLADDTEF</sequence>
<organism evidence="2 3">
    <name type="scientific">Portunus trituberculatus</name>
    <name type="common">Swimming crab</name>
    <name type="synonym">Neptunus trituberculatus</name>
    <dbReference type="NCBI Taxonomy" id="210409"/>
    <lineage>
        <taxon>Eukaryota</taxon>
        <taxon>Metazoa</taxon>
        <taxon>Ecdysozoa</taxon>
        <taxon>Arthropoda</taxon>
        <taxon>Crustacea</taxon>
        <taxon>Multicrustacea</taxon>
        <taxon>Malacostraca</taxon>
        <taxon>Eumalacostraca</taxon>
        <taxon>Eucarida</taxon>
        <taxon>Decapoda</taxon>
        <taxon>Pleocyemata</taxon>
        <taxon>Brachyura</taxon>
        <taxon>Eubrachyura</taxon>
        <taxon>Portunoidea</taxon>
        <taxon>Portunidae</taxon>
        <taxon>Portuninae</taxon>
        <taxon>Portunus</taxon>
    </lineage>
</organism>
<dbReference type="EMBL" id="VSRR010123190">
    <property type="protein sequence ID" value="MPD00497.1"/>
    <property type="molecule type" value="Genomic_DNA"/>
</dbReference>
<comment type="caution">
    <text evidence="2">The sequence shown here is derived from an EMBL/GenBank/DDBJ whole genome shotgun (WGS) entry which is preliminary data.</text>
</comment>
<dbReference type="Proteomes" id="UP000324222">
    <property type="component" value="Unassembled WGS sequence"/>
</dbReference>
<proteinExistence type="predicted"/>
<protein>
    <submittedName>
        <fullName evidence="2">Uncharacterized protein</fullName>
    </submittedName>
</protein>
<evidence type="ECO:0000256" key="1">
    <source>
        <dbReference type="SAM" id="Coils"/>
    </source>
</evidence>
<evidence type="ECO:0000313" key="3">
    <source>
        <dbReference type="Proteomes" id="UP000324222"/>
    </source>
</evidence>
<accession>A0A5B7K1T7</accession>